<evidence type="ECO:0000259" key="2">
    <source>
        <dbReference type="PROSITE" id="PS51194"/>
    </source>
</evidence>
<dbReference type="Pfam" id="PF00271">
    <property type="entry name" value="Helicase_C"/>
    <property type="match status" value="1"/>
</dbReference>
<dbReference type="SMART" id="SM00490">
    <property type="entry name" value="HELICc"/>
    <property type="match status" value="1"/>
</dbReference>
<name>A0A0F9APZ8_9ZZZZ</name>
<dbReference type="PANTHER" id="PTHR45766">
    <property type="entry name" value="DNA ANNEALING HELICASE AND ENDONUCLEASE ZRANB3 FAMILY MEMBER"/>
    <property type="match status" value="1"/>
</dbReference>
<dbReference type="PROSITE" id="PS51194">
    <property type="entry name" value="HELICASE_CTER"/>
    <property type="match status" value="1"/>
</dbReference>
<feature type="non-terminal residue" evidence="3">
    <location>
        <position position="389"/>
    </location>
</feature>
<feature type="domain" description="Helicase C-terminal" evidence="2">
    <location>
        <begin position="221"/>
        <end position="389"/>
    </location>
</feature>
<dbReference type="GO" id="GO:0031297">
    <property type="term" value="P:replication fork processing"/>
    <property type="evidence" value="ECO:0007669"/>
    <property type="project" value="TreeGrafter"/>
</dbReference>
<evidence type="ECO:0000313" key="3">
    <source>
        <dbReference type="EMBL" id="KKK74286.1"/>
    </source>
</evidence>
<dbReference type="EMBL" id="LAZR01056390">
    <property type="protein sequence ID" value="KKK74286.1"/>
    <property type="molecule type" value="Genomic_DNA"/>
</dbReference>
<dbReference type="GO" id="GO:0006281">
    <property type="term" value="P:DNA repair"/>
    <property type="evidence" value="ECO:0007669"/>
    <property type="project" value="TreeGrafter"/>
</dbReference>
<dbReference type="Gene3D" id="3.40.50.300">
    <property type="entry name" value="P-loop containing nucleotide triphosphate hydrolases"/>
    <property type="match status" value="1"/>
</dbReference>
<dbReference type="GO" id="GO:0016787">
    <property type="term" value="F:hydrolase activity"/>
    <property type="evidence" value="ECO:0007669"/>
    <property type="project" value="UniProtKB-KW"/>
</dbReference>
<dbReference type="InterPro" id="IPR049730">
    <property type="entry name" value="SNF2/RAD54-like_C"/>
</dbReference>
<organism evidence="3">
    <name type="scientific">marine sediment metagenome</name>
    <dbReference type="NCBI Taxonomy" id="412755"/>
    <lineage>
        <taxon>unclassified sequences</taxon>
        <taxon>metagenomes</taxon>
        <taxon>ecological metagenomes</taxon>
    </lineage>
</organism>
<dbReference type="InterPro" id="IPR001650">
    <property type="entry name" value="Helicase_C-like"/>
</dbReference>
<feature type="non-terminal residue" evidence="3">
    <location>
        <position position="1"/>
    </location>
</feature>
<dbReference type="CDD" id="cd18793">
    <property type="entry name" value="SF2_C_SNF"/>
    <property type="match status" value="1"/>
</dbReference>
<comment type="caution">
    <text evidence="3">The sequence shown here is derived from an EMBL/GenBank/DDBJ whole genome shotgun (WGS) entry which is preliminary data.</text>
</comment>
<accession>A0A0F9APZ8</accession>
<evidence type="ECO:0000256" key="1">
    <source>
        <dbReference type="ARBA" id="ARBA00022801"/>
    </source>
</evidence>
<dbReference type="SUPFAM" id="SSF52540">
    <property type="entry name" value="P-loop containing nucleoside triphosphate hydrolases"/>
    <property type="match status" value="1"/>
</dbReference>
<gene>
    <name evidence="3" type="ORF">LCGC14_2885290</name>
</gene>
<keyword evidence="1" id="KW-0378">Hydrolase</keyword>
<dbReference type="GO" id="GO:0043596">
    <property type="term" value="C:nuclear replication fork"/>
    <property type="evidence" value="ECO:0007669"/>
    <property type="project" value="TreeGrafter"/>
</dbReference>
<reference evidence="3" key="1">
    <citation type="journal article" date="2015" name="Nature">
        <title>Complex archaea that bridge the gap between prokaryotes and eukaryotes.</title>
        <authorList>
            <person name="Spang A."/>
            <person name="Saw J.H."/>
            <person name="Jorgensen S.L."/>
            <person name="Zaremba-Niedzwiedzka K."/>
            <person name="Martijn J."/>
            <person name="Lind A.E."/>
            <person name="van Eijk R."/>
            <person name="Schleper C."/>
            <person name="Guy L."/>
            <person name="Ettema T.J."/>
        </authorList>
    </citation>
    <scope>NUCLEOTIDE SEQUENCE</scope>
</reference>
<dbReference type="InterPro" id="IPR027417">
    <property type="entry name" value="P-loop_NTPase"/>
</dbReference>
<sequence length="389" mass="43400">PIVLDYVIDCARMDVKKYGAAAGFYVPGLLKYIRSVDGNAADMGARHVRAATVATVLTDLGTPRAVDGLQKILSGKYGSAARVVGADLLRAKNRIAALIRYLLFKRLESSVAAFRSTLEMLIRSNRNFRQSLDEGFVPIGATATRLLGGESFDPDELVEVLAKEEARRKAVGAKRSKLVHSVDAFDIVRWKEDLDADYEILEEIRRRVAPITPADDDKLQELRAFLAKPDVANGKLIIFSEAETTIEYLFGELNPGNADPKIAMASGSTRDHLQTIIKRFAPKANLKTNERIPGPEIRILLATDIVSEGQNLQDCNRVLNYDLHWNPVRLIQRFGRVDRIGTEHTDIYLHNTWPDLAVDAELDLTDRLLRRIQAFHDFIGLDSKLLSAK</sequence>
<dbReference type="AlphaFoldDB" id="A0A0F9APZ8"/>
<dbReference type="PANTHER" id="PTHR45766:SF6">
    <property type="entry name" value="SWI_SNF-RELATED MATRIX-ASSOCIATED ACTIN-DEPENDENT REGULATOR OF CHROMATIN SUBFAMILY A-LIKE PROTEIN 1"/>
    <property type="match status" value="1"/>
</dbReference>
<protein>
    <recommendedName>
        <fullName evidence="2">Helicase C-terminal domain-containing protein</fullName>
    </recommendedName>
</protein>
<proteinExistence type="predicted"/>